<reference evidence="2 3" key="1">
    <citation type="journal article" date="2017" name="Int. J. Parasitol.">
        <title>The genome of the protozoan parasite Cystoisospora suis and a reverse vaccinology approach to identify vaccine candidates.</title>
        <authorList>
            <person name="Palmieri N."/>
            <person name="Shrestha A."/>
            <person name="Ruttkowski B."/>
            <person name="Beck T."/>
            <person name="Vogl C."/>
            <person name="Tomley F."/>
            <person name="Blake D.P."/>
            <person name="Joachim A."/>
        </authorList>
    </citation>
    <scope>NUCLEOTIDE SEQUENCE [LARGE SCALE GENOMIC DNA]</scope>
    <source>
        <strain evidence="2 3">Wien I</strain>
    </source>
</reference>
<name>A0A2C6JDL1_9APIC</name>
<evidence type="ECO:0000313" key="3">
    <source>
        <dbReference type="Proteomes" id="UP000221165"/>
    </source>
</evidence>
<dbReference type="Proteomes" id="UP000221165">
    <property type="component" value="Unassembled WGS sequence"/>
</dbReference>
<dbReference type="VEuPathDB" id="ToxoDB:CSUI_010066"/>
<dbReference type="GeneID" id="94433383"/>
<keyword evidence="1" id="KW-0472">Membrane</keyword>
<organism evidence="2 3">
    <name type="scientific">Cystoisospora suis</name>
    <dbReference type="NCBI Taxonomy" id="483139"/>
    <lineage>
        <taxon>Eukaryota</taxon>
        <taxon>Sar</taxon>
        <taxon>Alveolata</taxon>
        <taxon>Apicomplexa</taxon>
        <taxon>Conoidasida</taxon>
        <taxon>Coccidia</taxon>
        <taxon>Eucoccidiorida</taxon>
        <taxon>Eimeriorina</taxon>
        <taxon>Sarcocystidae</taxon>
        <taxon>Cystoisospora</taxon>
    </lineage>
</organism>
<evidence type="ECO:0000256" key="1">
    <source>
        <dbReference type="SAM" id="Phobius"/>
    </source>
</evidence>
<feature type="transmembrane region" description="Helical" evidence="1">
    <location>
        <begin position="254"/>
        <end position="274"/>
    </location>
</feature>
<feature type="transmembrane region" description="Helical" evidence="1">
    <location>
        <begin position="148"/>
        <end position="170"/>
    </location>
</feature>
<evidence type="ECO:0000313" key="2">
    <source>
        <dbReference type="EMBL" id="PHJ16121.1"/>
    </source>
</evidence>
<dbReference type="OrthoDB" id="328999at2759"/>
<protein>
    <submittedName>
        <fullName evidence="2">Transmembrane protein</fullName>
    </submittedName>
</protein>
<keyword evidence="1 2" id="KW-0812">Transmembrane</keyword>
<accession>A0A2C6JDL1</accession>
<proteinExistence type="predicted"/>
<sequence length="327" mass="35357">MASLICTGPGQAPLLLPDPLSSADEAPSYRSGPFKEKVEVAHAEVLQGPSPKDSILKARLVFHNGASAVEHVLPESVSGLFFGKLAGPPLAEGAYVVSSLRANPQCTLERQEESGPVVLSCNAWDELKQRLGSRVSADRHRKRMRRSVLIAGAVIGGLALASGGVLYAGWHKRDLSKAKLARENGNFSRLFSQLIEKQGVEVEFWPEFFDSLNPANVIQAGNNVLGRNKFMEVPRDQHGDIRSGSLTHLMRGGGMYGIAAAQTLGALTLYTFLAERSVRNRIQRHNESMIKKNLRKGMRNVCKPASSCVSSSGGLGTSKETIVFLVI</sequence>
<keyword evidence="3" id="KW-1185">Reference proteome</keyword>
<gene>
    <name evidence="2" type="ORF">CSUI_010066</name>
</gene>
<dbReference type="EMBL" id="MIGC01006606">
    <property type="protein sequence ID" value="PHJ16121.1"/>
    <property type="molecule type" value="Genomic_DNA"/>
</dbReference>
<comment type="caution">
    <text evidence="2">The sequence shown here is derived from an EMBL/GenBank/DDBJ whole genome shotgun (WGS) entry which is preliminary data.</text>
</comment>
<dbReference type="RefSeq" id="XP_067917852.1">
    <property type="nucleotide sequence ID" value="XM_068070172.1"/>
</dbReference>
<dbReference type="AlphaFoldDB" id="A0A2C6JDL1"/>
<keyword evidence="1" id="KW-1133">Transmembrane helix</keyword>